<reference evidence="1 2" key="1">
    <citation type="journal article" date="2021" name="Commun. Biol.">
        <title>The genome of Shorea leprosula (Dipterocarpaceae) highlights the ecological relevance of drought in aseasonal tropical rainforests.</title>
        <authorList>
            <person name="Ng K.K.S."/>
            <person name="Kobayashi M.J."/>
            <person name="Fawcett J.A."/>
            <person name="Hatakeyama M."/>
            <person name="Paape T."/>
            <person name="Ng C.H."/>
            <person name="Ang C.C."/>
            <person name="Tnah L.H."/>
            <person name="Lee C.T."/>
            <person name="Nishiyama T."/>
            <person name="Sese J."/>
            <person name="O'Brien M.J."/>
            <person name="Copetti D."/>
            <person name="Mohd Noor M.I."/>
            <person name="Ong R.C."/>
            <person name="Putra M."/>
            <person name="Sireger I.Z."/>
            <person name="Indrioko S."/>
            <person name="Kosugi Y."/>
            <person name="Izuno A."/>
            <person name="Isagi Y."/>
            <person name="Lee S.L."/>
            <person name="Shimizu K.K."/>
        </authorList>
    </citation>
    <scope>NUCLEOTIDE SEQUENCE [LARGE SCALE GENOMIC DNA]</scope>
    <source>
        <strain evidence="1">214</strain>
    </source>
</reference>
<dbReference type="AlphaFoldDB" id="A0AAV5JA43"/>
<name>A0AAV5JA43_9ROSI</name>
<comment type="caution">
    <text evidence="1">The sequence shown here is derived from an EMBL/GenBank/DDBJ whole genome shotgun (WGS) entry which is preliminary data.</text>
</comment>
<sequence>MVIEGEGGEAVSFLMFGYLKSRKGKEMEEVWIPLTTPCNCRFSIPPIWGVWDGFGEVISISSHYSSIASVIENEVELENGIASILAHQLLSLSLLKTKTRNYKNLIHRDSLQKQWTSSPFIC</sequence>
<dbReference type="EMBL" id="BPVZ01000028">
    <property type="protein sequence ID" value="GKV08357.1"/>
    <property type="molecule type" value="Genomic_DNA"/>
</dbReference>
<accession>A0AAV5JA43</accession>
<evidence type="ECO:0000313" key="1">
    <source>
        <dbReference type="EMBL" id="GKV08357.1"/>
    </source>
</evidence>
<keyword evidence="2" id="KW-1185">Reference proteome</keyword>
<organism evidence="1 2">
    <name type="scientific">Rubroshorea leprosula</name>
    <dbReference type="NCBI Taxonomy" id="152421"/>
    <lineage>
        <taxon>Eukaryota</taxon>
        <taxon>Viridiplantae</taxon>
        <taxon>Streptophyta</taxon>
        <taxon>Embryophyta</taxon>
        <taxon>Tracheophyta</taxon>
        <taxon>Spermatophyta</taxon>
        <taxon>Magnoliopsida</taxon>
        <taxon>eudicotyledons</taxon>
        <taxon>Gunneridae</taxon>
        <taxon>Pentapetalae</taxon>
        <taxon>rosids</taxon>
        <taxon>malvids</taxon>
        <taxon>Malvales</taxon>
        <taxon>Dipterocarpaceae</taxon>
        <taxon>Rubroshorea</taxon>
    </lineage>
</organism>
<evidence type="ECO:0000313" key="2">
    <source>
        <dbReference type="Proteomes" id="UP001054252"/>
    </source>
</evidence>
<gene>
    <name evidence="1" type="ORF">SLEP1_g19997</name>
</gene>
<proteinExistence type="predicted"/>
<protein>
    <submittedName>
        <fullName evidence="1">Uncharacterized protein</fullName>
    </submittedName>
</protein>
<dbReference type="Proteomes" id="UP001054252">
    <property type="component" value="Unassembled WGS sequence"/>
</dbReference>